<evidence type="ECO:0000313" key="1">
    <source>
        <dbReference type="EMBL" id="STX80725.1"/>
    </source>
</evidence>
<protein>
    <submittedName>
        <fullName evidence="1">Uncharacterized protein</fullName>
    </submittedName>
</protein>
<reference evidence="1 2" key="1">
    <citation type="submission" date="2018-06" db="EMBL/GenBank/DDBJ databases">
        <authorList>
            <consortium name="Pathogen Informatics"/>
            <person name="Doyle S."/>
        </authorList>
    </citation>
    <scope>NUCLEOTIDE SEQUENCE [LARGE SCALE GENOMIC DNA]</scope>
    <source>
        <strain evidence="1 2">NCTC12000</strain>
    </source>
</reference>
<organism evidence="1 2">
    <name type="scientific">Legionella pneumophila</name>
    <dbReference type="NCBI Taxonomy" id="446"/>
    <lineage>
        <taxon>Bacteria</taxon>
        <taxon>Pseudomonadati</taxon>
        <taxon>Pseudomonadota</taxon>
        <taxon>Gammaproteobacteria</taxon>
        <taxon>Legionellales</taxon>
        <taxon>Legionellaceae</taxon>
        <taxon>Legionella</taxon>
    </lineage>
</organism>
<evidence type="ECO:0000313" key="2">
    <source>
        <dbReference type="Proteomes" id="UP000254631"/>
    </source>
</evidence>
<accession>A0A1S0VIE7</accession>
<sequence length="96" mass="10204">MSIISNHDITFSSTQKDLIEKQQKNDIKNQHIADAKANKGAETSEKLIVFGAKTTALAACGVALLFPLTAPIIVPIAQVSGAVALVIITRKFIKSS</sequence>
<dbReference type="Proteomes" id="UP000254631">
    <property type="component" value="Unassembled WGS sequence"/>
</dbReference>
<dbReference type="EMBL" id="UGOL01000001">
    <property type="protein sequence ID" value="STX80725.1"/>
    <property type="molecule type" value="Genomic_DNA"/>
</dbReference>
<gene>
    <name evidence="1" type="ORF">NCTC12000_02742</name>
</gene>
<dbReference type="RefSeq" id="WP_015961678.1">
    <property type="nucleotide sequence ID" value="NZ_BAZA01000246.1"/>
</dbReference>
<name>A0A1S0VIE7_LEGPN</name>
<proteinExistence type="predicted"/>
<dbReference type="AlphaFoldDB" id="A0A1S0VIE7"/>